<dbReference type="GO" id="GO:0007606">
    <property type="term" value="P:sensory perception of chemical stimulus"/>
    <property type="evidence" value="ECO:0007669"/>
    <property type="project" value="InterPro"/>
</dbReference>
<keyword evidence="3" id="KW-1185">Reference proteome</keyword>
<dbReference type="Proteomes" id="UP000005239">
    <property type="component" value="Unassembled WGS sequence"/>
</dbReference>
<evidence type="ECO:0000256" key="1">
    <source>
        <dbReference type="ARBA" id="ARBA00006803"/>
    </source>
</evidence>
<dbReference type="Pfam" id="PF03125">
    <property type="entry name" value="Sre"/>
    <property type="match status" value="1"/>
</dbReference>
<accession>A0A2A6CMX5</accession>
<dbReference type="EnsemblMetazoa" id="PPA27407.1">
    <property type="protein sequence ID" value="PPA27407.1"/>
    <property type="gene ID" value="WBGene00116961"/>
</dbReference>
<dbReference type="InterPro" id="IPR052860">
    <property type="entry name" value="NRL-GPCR1"/>
</dbReference>
<gene>
    <name evidence="2" type="primary">WBGene00116961</name>
</gene>
<evidence type="ECO:0000313" key="3">
    <source>
        <dbReference type="Proteomes" id="UP000005239"/>
    </source>
</evidence>
<protein>
    <submittedName>
        <fullName evidence="2">G protein-coupled receptor</fullName>
    </submittedName>
</protein>
<comment type="similarity">
    <text evidence="1">Belongs to the nematode receptor-like protein sre family.</text>
</comment>
<evidence type="ECO:0000313" key="2">
    <source>
        <dbReference type="EnsemblMetazoa" id="PPA27407.1"/>
    </source>
</evidence>
<dbReference type="PANTHER" id="PTHR47521">
    <property type="entry name" value="SERPENTINE RECEPTOR, CLASS E (EPSILON)-RELATED"/>
    <property type="match status" value="1"/>
</dbReference>
<accession>A0A8R1UIP3</accession>
<dbReference type="AlphaFoldDB" id="A0A2A6CMX5"/>
<dbReference type="InterPro" id="IPR004151">
    <property type="entry name" value="7TM_GPCR_serpentine_rcpt_Sre"/>
</dbReference>
<dbReference type="GO" id="GO:0016020">
    <property type="term" value="C:membrane"/>
    <property type="evidence" value="ECO:0007669"/>
    <property type="project" value="InterPro"/>
</dbReference>
<organism evidence="2 3">
    <name type="scientific">Pristionchus pacificus</name>
    <name type="common">Parasitic nematode worm</name>
    <dbReference type="NCBI Taxonomy" id="54126"/>
    <lineage>
        <taxon>Eukaryota</taxon>
        <taxon>Metazoa</taxon>
        <taxon>Ecdysozoa</taxon>
        <taxon>Nematoda</taxon>
        <taxon>Chromadorea</taxon>
        <taxon>Rhabditida</taxon>
        <taxon>Rhabditina</taxon>
        <taxon>Diplogasteromorpha</taxon>
        <taxon>Diplogasteroidea</taxon>
        <taxon>Neodiplogasteridae</taxon>
        <taxon>Pristionchus</taxon>
    </lineage>
</organism>
<reference evidence="2" key="2">
    <citation type="submission" date="2022-06" db="UniProtKB">
        <authorList>
            <consortium name="EnsemblMetazoa"/>
        </authorList>
    </citation>
    <scope>IDENTIFICATION</scope>
    <source>
        <strain evidence="2">PS312</strain>
    </source>
</reference>
<sequence>MKSGVVHRNFRLQLCTSAVYYSLGVLGRCVLFYAQYTGGSDDDKYSLDYMFAHTLCIAIAGFIAFGSVYSKNLKMLNRIKCGAQVGSYSVARTFQVKENVEVLRV</sequence>
<proteinExistence type="inferred from homology"/>
<reference evidence="3" key="1">
    <citation type="journal article" date="2008" name="Nat. Genet.">
        <title>The Pristionchus pacificus genome provides a unique perspective on nematode lifestyle and parasitism.</title>
        <authorList>
            <person name="Dieterich C."/>
            <person name="Clifton S.W."/>
            <person name="Schuster L.N."/>
            <person name="Chinwalla A."/>
            <person name="Delehaunty K."/>
            <person name="Dinkelacker I."/>
            <person name="Fulton L."/>
            <person name="Fulton R."/>
            <person name="Godfrey J."/>
            <person name="Minx P."/>
            <person name="Mitreva M."/>
            <person name="Roeseler W."/>
            <person name="Tian H."/>
            <person name="Witte H."/>
            <person name="Yang S.P."/>
            <person name="Wilson R.K."/>
            <person name="Sommer R.J."/>
        </authorList>
    </citation>
    <scope>NUCLEOTIDE SEQUENCE [LARGE SCALE GENOMIC DNA]</scope>
    <source>
        <strain evidence="3">PS312</strain>
    </source>
</reference>
<dbReference type="PANTHER" id="PTHR47521:SF7">
    <property type="entry name" value="SERPENTINE RECEPTOR CLASS EPSILON-6"/>
    <property type="match status" value="1"/>
</dbReference>
<name>A0A2A6CMX5_PRIPA</name>